<evidence type="ECO:0000313" key="2">
    <source>
        <dbReference type="EMBL" id="CZT43448.1"/>
    </source>
</evidence>
<name>A0A1E1M2W6_RHYSE</name>
<evidence type="ECO:0000259" key="1">
    <source>
        <dbReference type="Pfam" id="PF20150"/>
    </source>
</evidence>
<keyword evidence="3" id="KW-1185">Reference proteome</keyword>
<feature type="domain" description="2EXR" evidence="1">
    <location>
        <begin position="64"/>
        <end position="156"/>
    </location>
</feature>
<dbReference type="AlphaFoldDB" id="A0A1E1M2W6"/>
<organism evidence="2 3">
    <name type="scientific">Rhynchosporium secalis</name>
    <name type="common">Barley scald fungus</name>
    <dbReference type="NCBI Taxonomy" id="38038"/>
    <lineage>
        <taxon>Eukaryota</taxon>
        <taxon>Fungi</taxon>
        <taxon>Dikarya</taxon>
        <taxon>Ascomycota</taxon>
        <taxon>Pezizomycotina</taxon>
        <taxon>Leotiomycetes</taxon>
        <taxon>Helotiales</taxon>
        <taxon>Ploettnerulaceae</taxon>
        <taxon>Rhynchosporium</taxon>
    </lineage>
</organism>
<dbReference type="EMBL" id="FJVC01000131">
    <property type="protein sequence ID" value="CZT43448.1"/>
    <property type="molecule type" value="Genomic_DNA"/>
</dbReference>
<dbReference type="InterPro" id="IPR045518">
    <property type="entry name" value="2EXR"/>
</dbReference>
<gene>
    <name evidence="2" type="ORF">RSE6_03492</name>
</gene>
<dbReference type="Proteomes" id="UP000177625">
    <property type="component" value="Unassembled WGS sequence"/>
</dbReference>
<sequence length="342" mass="39728">MDIFQDVRRLLRDWGYTFEHVYRNELDTSKQIRESRRFLSKHKTSTILRRKQELEAATETDILFSKFQFLPAEIRLRIWGLTIYTPQIIVLEVLRLGRSRFGYKSVIPHGALPGINSESRFESKKVQTKIGIAWQSTRARHTTLITTFITNTEIDIIWFQENITPTSDSLSVALSFEWDRDLEIIPGPIRNIAISSDKWEAVFKFSHVAHNVAKFYTHLVALITAGVEDISIVVGDNTVHNRRGMQFVAAEGRPSYTREWRNIMEVFQLEDLSTYVELQCAIAAFLAQLYSTLVAAKRNGTKHILRQQFPWMALPLVDMDKAMEACEDLIIPTFRFVEIRWD</sequence>
<dbReference type="Pfam" id="PF20150">
    <property type="entry name" value="2EXR"/>
    <property type="match status" value="1"/>
</dbReference>
<proteinExistence type="predicted"/>
<dbReference type="PANTHER" id="PTHR35910:SF6">
    <property type="entry name" value="2EXR DOMAIN-CONTAINING PROTEIN"/>
    <property type="match status" value="1"/>
</dbReference>
<dbReference type="PANTHER" id="PTHR35910">
    <property type="entry name" value="2EXR DOMAIN-CONTAINING PROTEIN"/>
    <property type="match status" value="1"/>
</dbReference>
<evidence type="ECO:0000313" key="3">
    <source>
        <dbReference type="Proteomes" id="UP000177625"/>
    </source>
</evidence>
<accession>A0A1E1M2W6</accession>
<protein>
    <recommendedName>
        <fullName evidence="1">2EXR domain-containing protein</fullName>
    </recommendedName>
</protein>
<reference evidence="3" key="1">
    <citation type="submission" date="2016-03" db="EMBL/GenBank/DDBJ databases">
        <authorList>
            <person name="Guldener U."/>
        </authorList>
    </citation>
    <scope>NUCLEOTIDE SEQUENCE [LARGE SCALE GENOMIC DNA]</scope>
</reference>